<evidence type="ECO:0000313" key="3">
    <source>
        <dbReference type="EMBL" id="PNH10425.1"/>
    </source>
</evidence>
<feature type="compositionally biased region" description="Low complexity" evidence="1">
    <location>
        <begin position="791"/>
        <end position="801"/>
    </location>
</feature>
<feature type="region of interest" description="Disordered" evidence="1">
    <location>
        <begin position="432"/>
        <end position="462"/>
    </location>
</feature>
<evidence type="ECO:0000313" key="4">
    <source>
        <dbReference type="Proteomes" id="UP000236333"/>
    </source>
</evidence>
<dbReference type="OrthoDB" id="547558at2759"/>
<feature type="region of interest" description="Disordered" evidence="1">
    <location>
        <begin position="171"/>
        <end position="214"/>
    </location>
</feature>
<feature type="compositionally biased region" description="Gly residues" evidence="1">
    <location>
        <begin position="190"/>
        <end position="214"/>
    </location>
</feature>
<dbReference type="SUPFAM" id="SSF52200">
    <property type="entry name" value="Toll/Interleukin receptor TIR domain"/>
    <property type="match status" value="1"/>
</dbReference>
<dbReference type="InterPro" id="IPR000157">
    <property type="entry name" value="TIR_dom"/>
</dbReference>
<dbReference type="Pfam" id="PF13676">
    <property type="entry name" value="TIR_2"/>
    <property type="match status" value="1"/>
</dbReference>
<feature type="region of interest" description="Disordered" evidence="1">
    <location>
        <begin position="981"/>
        <end position="1041"/>
    </location>
</feature>
<name>A0A2J8AD24_9CHLO</name>
<keyword evidence="4" id="KW-1185">Reference proteome</keyword>
<comment type="caution">
    <text evidence="3">The sequence shown here is derived from an EMBL/GenBank/DDBJ whole genome shotgun (WGS) entry which is preliminary data.</text>
</comment>
<feature type="region of interest" description="Disordered" evidence="1">
    <location>
        <begin position="771"/>
        <end position="810"/>
    </location>
</feature>
<dbReference type="Gene3D" id="3.40.50.10140">
    <property type="entry name" value="Toll/interleukin-1 receptor homology (TIR) domain"/>
    <property type="match status" value="1"/>
</dbReference>
<organism evidence="3 4">
    <name type="scientific">Tetrabaena socialis</name>
    <dbReference type="NCBI Taxonomy" id="47790"/>
    <lineage>
        <taxon>Eukaryota</taxon>
        <taxon>Viridiplantae</taxon>
        <taxon>Chlorophyta</taxon>
        <taxon>core chlorophytes</taxon>
        <taxon>Chlorophyceae</taxon>
        <taxon>CS clade</taxon>
        <taxon>Chlamydomonadales</taxon>
        <taxon>Tetrabaenaceae</taxon>
        <taxon>Tetrabaena</taxon>
    </lineage>
</organism>
<dbReference type="SMART" id="SM00255">
    <property type="entry name" value="TIR"/>
    <property type="match status" value="1"/>
</dbReference>
<feature type="compositionally biased region" description="Low complexity" evidence="1">
    <location>
        <begin position="1000"/>
        <end position="1010"/>
    </location>
</feature>
<evidence type="ECO:0000256" key="1">
    <source>
        <dbReference type="SAM" id="MobiDB-lite"/>
    </source>
</evidence>
<protein>
    <recommendedName>
        <fullName evidence="2">TIR domain-containing protein</fullName>
    </recommendedName>
</protein>
<evidence type="ECO:0000259" key="2">
    <source>
        <dbReference type="PROSITE" id="PS50104"/>
    </source>
</evidence>
<dbReference type="PROSITE" id="PS50104">
    <property type="entry name" value="TIR"/>
    <property type="match status" value="1"/>
</dbReference>
<dbReference type="AlphaFoldDB" id="A0A2J8AD24"/>
<sequence>MDRTKLKILVDALTAGDDSPALNELHSVVARATSKANFDASTVSETNLLQVLLQRLLHGEGQASDPGTCARERKQRLQALECLAGDDKDEYGLLYWPSSRSTLMSVALGPQCQAFERLTALLRSLAAAPDDHQLENGAVLAAAARLMARLLLRPDGQYGQYAVSAENVMQHGGGGGHGSRPSTSGQAAGAAGGGAGGGGAAAGQGAGGAAAGGSGAHAPVGVVEAVLVGLAEELRGFLTAAAELLPVAEGAAEGGGDGGDGGGGGGGTGGHVEELVGLVCRCTQRFQERLPAVLQHLQAHLQASDGNGGDGDYPSDLSAAAAAAASPQGQDMLVSTACVAATRVLETCTSQLAQRHPRHHHQGSGAGSGAGPVTRAAADAALGDQTSAALRILATILRAPHAPLHARVQAAGAAVQALRRLLLTEWSADAGGGGGSGGGAGGSGSVKSDSIKSDSDAASDASASSASSSATAASATSAFAAAAGPAAAGAGTLPGATHPLLLHDATEAAQACLDALFGVLADPRVVSADPDLFEDEVCAGLAVPLSELRPPHPNPLAAALDLKHSLVMAARSLKSLVKGVPPGELSGGQETLLRCFVNAHDDGLKHRVATLGGTGARQSTCLYDREHGAGTWSIYDLPSLLTSCQSLTRTAVNCERLAQHGLLSSLLEVLRGSVGDAAAAAGAGAAGAGAAPGAVLGDPLLAVLAARTLFNMAQVSGLHADLREAGVHDVLKMGGLSDPAGARALKASGAEVSAEVGGLSGSAAAGAAAPRASGTGEAAGPRASTTGEGAGEAAAGAAADEAAAREADGAGGPVGAPPLYDVFLSHKRTDARDFARALWNLLVSNGYTAFLDFEYKQELGSLGDVVGRCSTFIFVLTDNVFKSEWCIKELKAAVLHNVNIVLLIKDGARWPDAEGNPVCDFPPPHLLRTLPPEVQPVFTRKPVVHNDEYYRAFVEALFEKVLEGMSSLMQRNAQLESLLYSASSSGPQPPPNGHAHSYGSHSPHPYGSISPHPPPPQPHHHAPAAYSGGNGHSSNGGSFTSASTSAAAAAAAAGSGGVLPHVNSGNGLASNRARISSCLGYLALSSSDVVIEGLGGGGGPEGIGSPRPSLSVGGGLPEAMPLQGGLYSPRLHPLAGGTLAPGGSASQVAVDNSPRGAPRRPYLSQPTVNGQPPAVEASGGSLNSMQGGGGSGGGGAAAGILSNGVVLPPLAAAAMLHQQQQHQPLPPQLPAAGGGGAGLAVLGGGFRGAAARKGRA</sequence>
<dbReference type="EMBL" id="PGGS01000056">
    <property type="protein sequence ID" value="PNH10425.1"/>
    <property type="molecule type" value="Genomic_DNA"/>
</dbReference>
<feature type="domain" description="TIR" evidence="2">
    <location>
        <begin position="818"/>
        <end position="965"/>
    </location>
</feature>
<feature type="compositionally biased region" description="Gly residues" evidence="1">
    <location>
        <begin position="432"/>
        <end position="444"/>
    </location>
</feature>
<feature type="compositionally biased region" description="Low complexity" evidence="1">
    <location>
        <begin position="1032"/>
        <end position="1041"/>
    </location>
</feature>
<feature type="region of interest" description="Disordered" evidence="1">
    <location>
        <begin position="1137"/>
        <end position="1195"/>
    </location>
</feature>
<gene>
    <name evidence="3" type="ORF">TSOC_002822</name>
</gene>
<dbReference type="GO" id="GO:0007165">
    <property type="term" value="P:signal transduction"/>
    <property type="evidence" value="ECO:0007669"/>
    <property type="project" value="InterPro"/>
</dbReference>
<dbReference type="InterPro" id="IPR035897">
    <property type="entry name" value="Toll_tir_struct_dom_sf"/>
</dbReference>
<feature type="compositionally biased region" description="Gly residues" evidence="1">
    <location>
        <begin position="1186"/>
        <end position="1195"/>
    </location>
</feature>
<reference evidence="3 4" key="1">
    <citation type="journal article" date="2017" name="Mol. Biol. Evol.">
        <title>The 4-celled Tetrabaena socialis nuclear genome reveals the essential components for genetic control of cell number at the origin of multicellularity in the volvocine lineage.</title>
        <authorList>
            <person name="Featherston J."/>
            <person name="Arakaki Y."/>
            <person name="Hanschen E.R."/>
            <person name="Ferris P.J."/>
            <person name="Michod R.E."/>
            <person name="Olson B.J.S.C."/>
            <person name="Nozaki H."/>
            <person name="Durand P.M."/>
        </authorList>
    </citation>
    <scope>NUCLEOTIDE SEQUENCE [LARGE SCALE GENOMIC DNA]</scope>
    <source>
        <strain evidence="3 4">NIES-571</strain>
    </source>
</reference>
<dbReference type="Proteomes" id="UP000236333">
    <property type="component" value="Unassembled WGS sequence"/>
</dbReference>
<feature type="region of interest" description="Disordered" evidence="1">
    <location>
        <begin position="352"/>
        <end position="372"/>
    </location>
</feature>
<proteinExistence type="predicted"/>
<accession>A0A2J8AD24</accession>